<dbReference type="Gene3D" id="1.20.1250.20">
    <property type="entry name" value="MFS general substrate transporter like domains"/>
    <property type="match status" value="1"/>
</dbReference>
<dbReference type="InterPro" id="IPR050820">
    <property type="entry name" value="MFS_Sugar_Transporter"/>
</dbReference>
<evidence type="ECO:0000313" key="9">
    <source>
        <dbReference type="EMBL" id="MER6905699.1"/>
    </source>
</evidence>
<feature type="transmembrane region" description="Helical" evidence="7">
    <location>
        <begin position="36"/>
        <end position="54"/>
    </location>
</feature>
<dbReference type="RefSeq" id="WP_350719421.1">
    <property type="nucleotide sequence ID" value="NZ_JBEPCO010000015.1"/>
</dbReference>
<dbReference type="SUPFAM" id="SSF103473">
    <property type="entry name" value="MFS general substrate transporter"/>
    <property type="match status" value="1"/>
</dbReference>
<protein>
    <submittedName>
        <fullName evidence="9">MFS transporter</fullName>
    </submittedName>
</protein>
<evidence type="ECO:0000256" key="5">
    <source>
        <dbReference type="ARBA" id="ARBA00022989"/>
    </source>
</evidence>
<comment type="similarity">
    <text evidence="2">Belongs to the major facilitator superfamily. Sugar transporter (TC 2.A.1.1) family.</text>
</comment>
<dbReference type="EMBL" id="JBEPCV010000087">
    <property type="protein sequence ID" value="MER6909927.1"/>
    <property type="molecule type" value="Genomic_DNA"/>
</dbReference>
<sequence>IRAAALGVAASAQWIANWAITASFPSLADWNLSGTYVIYTIFAALSIPFVLKYVKETKGKALEEMG</sequence>
<reference evidence="9 11" key="1">
    <citation type="submission" date="2024-06" db="EMBL/GenBank/DDBJ databases">
        <title>The Natural Products Discovery Center: Release of the First 8490 Sequenced Strains for Exploring Actinobacteria Biosynthetic Diversity.</title>
        <authorList>
            <person name="Kalkreuter E."/>
            <person name="Kautsar S.A."/>
            <person name="Yang D."/>
            <person name="Bader C.D."/>
            <person name="Teijaro C.N."/>
            <person name="Fluegel L."/>
            <person name="Davis C.M."/>
            <person name="Simpson J.R."/>
            <person name="Lauterbach L."/>
            <person name="Steele A.D."/>
            <person name="Gui C."/>
            <person name="Meng S."/>
            <person name="Li G."/>
            <person name="Viehrig K."/>
            <person name="Ye F."/>
            <person name="Su P."/>
            <person name="Kiefer A.F."/>
            <person name="Nichols A."/>
            <person name="Cepeda A.J."/>
            <person name="Yan W."/>
            <person name="Fan B."/>
            <person name="Jiang Y."/>
            <person name="Adhikari A."/>
            <person name="Zheng C.-J."/>
            <person name="Schuster L."/>
            <person name="Cowan T.M."/>
            <person name="Smanski M.J."/>
            <person name="Chevrette M.G."/>
            <person name="De Carvalho L.P.S."/>
            <person name="Shen B."/>
        </authorList>
    </citation>
    <scope>NUCLEOTIDE SEQUENCE [LARGE SCALE GENOMIC DNA]</scope>
    <source>
        <strain evidence="9 11">NPDC000632</strain>
    </source>
</reference>
<dbReference type="PROSITE" id="PS50850">
    <property type="entry name" value="MFS"/>
    <property type="match status" value="1"/>
</dbReference>
<evidence type="ECO:0000313" key="11">
    <source>
        <dbReference type="Proteomes" id="UP001490330"/>
    </source>
</evidence>
<proteinExistence type="inferred from homology"/>
<dbReference type="PANTHER" id="PTHR48023:SF4">
    <property type="entry name" value="D-XYLOSE-PROTON SYMPORTER-LIKE 2"/>
    <property type="match status" value="1"/>
</dbReference>
<comment type="subcellular location">
    <subcellularLocation>
        <location evidence="1">Cell membrane</location>
        <topology evidence="1">Multi-pass membrane protein</topology>
    </subcellularLocation>
</comment>
<gene>
    <name evidence="9" type="ORF">ABT322_18375</name>
    <name evidence="10" type="ORF">ABT322_40810</name>
</gene>
<feature type="non-terminal residue" evidence="9">
    <location>
        <position position="1"/>
    </location>
</feature>
<keyword evidence="11" id="KW-1185">Reference proteome</keyword>
<feature type="domain" description="Major facilitator superfamily (MFS) profile" evidence="8">
    <location>
        <begin position="1"/>
        <end position="58"/>
    </location>
</feature>
<evidence type="ECO:0000256" key="2">
    <source>
        <dbReference type="ARBA" id="ARBA00010992"/>
    </source>
</evidence>
<dbReference type="InterPro" id="IPR020846">
    <property type="entry name" value="MFS_dom"/>
</dbReference>
<keyword evidence="6 7" id="KW-0472">Membrane</keyword>
<organism evidence="9 11">
    <name type="scientific">Streptomyces flaveolus</name>
    <dbReference type="NCBI Taxonomy" id="67297"/>
    <lineage>
        <taxon>Bacteria</taxon>
        <taxon>Bacillati</taxon>
        <taxon>Actinomycetota</taxon>
        <taxon>Actinomycetes</taxon>
        <taxon>Kitasatosporales</taxon>
        <taxon>Streptomycetaceae</taxon>
        <taxon>Streptomyces</taxon>
    </lineage>
</organism>
<evidence type="ECO:0000256" key="4">
    <source>
        <dbReference type="ARBA" id="ARBA00022692"/>
    </source>
</evidence>
<evidence type="ECO:0000313" key="10">
    <source>
        <dbReference type="EMBL" id="MER6909927.1"/>
    </source>
</evidence>
<evidence type="ECO:0000256" key="7">
    <source>
        <dbReference type="SAM" id="Phobius"/>
    </source>
</evidence>
<dbReference type="EMBL" id="JBEPCV010000017">
    <property type="protein sequence ID" value="MER6905699.1"/>
    <property type="molecule type" value="Genomic_DNA"/>
</dbReference>
<evidence type="ECO:0000256" key="1">
    <source>
        <dbReference type="ARBA" id="ARBA00004651"/>
    </source>
</evidence>
<comment type="caution">
    <text evidence="9">The sequence shown here is derived from an EMBL/GenBank/DDBJ whole genome shotgun (WGS) entry which is preliminary data.</text>
</comment>
<keyword evidence="4 7" id="KW-0812">Transmembrane</keyword>
<evidence type="ECO:0000256" key="3">
    <source>
        <dbReference type="ARBA" id="ARBA00022448"/>
    </source>
</evidence>
<dbReference type="Pfam" id="PF00083">
    <property type="entry name" value="Sugar_tr"/>
    <property type="match status" value="1"/>
</dbReference>
<evidence type="ECO:0000256" key="6">
    <source>
        <dbReference type="ARBA" id="ARBA00023136"/>
    </source>
</evidence>
<name>A0ABV1VHY4_9ACTN</name>
<dbReference type="PANTHER" id="PTHR48023">
    <property type="entry name" value="D-XYLOSE-PROTON SYMPORTER-LIKE 2"/>
    <property type="match status" value="1"/>
</dbReference>
<dbReference type="Proteomes" id="UP001490330">
    <property type="component" value="Unassembled WGS sequence"/>
</dbReference>
<dbReference type="InterPro" id="IPR005828">
    <property type="entry name" value="MFS_sugar_transport-like"/>
</dbReference>
<accession>A0ABV1VHY4</accession>
<evidence type="ECO:0000259" key="8">
    <source>
        <dbReference type="PROSITE" id="PS50850"/>
    </source>
</evidence>
<dbReference type="InterPro" id="IPR036259">
    <property type="entry name" value="MFS_trans_sf"/>
</dbReference>
<keyword evidence="3" id="KW-0813">Transport</keyword>
<keyword evidence="5 7" id="KW-1133">Transmembrane helix</keyword>